<name>A0AAW2G3C7_9HYME</name>
<evidence type="ECO:0000313" key="1">
    <source>
        <dbReference type="EMBL" id="KAL0122548.1"/>
    </source>
</evidence>
<proteinExistence type="predicted"/>
<dbReference type="Proteomes" id="UP001430953">
    <property type="component" value="Unassembled WGS sequence"/>
</dbReference>
<dbReference type="AlphaFoldDB" id="A0AAW2G3C7"/>
<sequence>MRTISGFTTFAHLCWHCTSLRSGNWPAMMSHRNPVPCCSAVHKTRVTRATNRWHAQRLVKVNL</sequence>
<comment type="caution">
    <text evidence="1">The sequence shown here is derived from an EMBL/GenBank/DDBJ whole genome shotgun (WGS) entry which is preliminary data.</text>
</comment>
<gene>
    <name evidence="1" type="ORF">PUN28_007330</name>
</gene>
<keyword evidence="2" id="KW-1185">Reference proteome</keyword>
<accession>A0AAW2G3C7</accession>
<evidence type="ECO:0000313" key="2">
    <source>
        <dbReference type="Proteomes" id="UP001430953"/>
    </source>
</evidence>
<evidence type="ECO:0008006" key="3">
    <source>
        <dbReference type="Google" id="ProtNLM"/>
    </source>
</evidence>
<organism evidence="1 2">
    <name type="scientific">Cardiocondyla obscurior</name>
    <dbReference type="NCBI Taxonomy" id="286306"/>
    <lineage>
        <taxon>Eukaryota</taxon>
        <taxon>Metazoa</taxon>
        <taxon>Ecdysozoa</taxon>
        <taxon>Arthropoda</taxon>
        <taxon>Hexapoda</taxon>
        <taxon>Insecta</taxon>
        <taxon>Pterygota</taxon>
        <taxon>Neoptera</taxon>
        <taxon>Endopterygota</taxon>
        <taxon>Hymenoptera</taxon>
        <taxon>Apocrita</taxon>
        <taxon>Aculeata</taxon>
        <taxon>Formicoidea</taxon>
        <taxon>Formicidae</taxon>
        <taxon>Myrmicinae</taxon>
        <taxon>Cardiocondyla</taxon>
    </lineage>
</organism>
<reference evidence="1 2" key="1">
    <citation type="submission" date="2023-03" db="EMBL/GenBank/DDBJ databases">
        <title>High recombination rates correlate with genetic variation in Cardiocondyla obscurior ants.</title>
        <authorList>
            <person name="Errbii M."/>
        </authorList>
    </citation>
    <scope>NUCLEOTIDE SEQUENCE [LARGE SCALE GENOMIC DNA]</scope>
    <source>
        <strain evidence="1">Alpha-2009</strain>
        <tissue evidence="1">Whole body</tissue>
    </source>
</reference>
<dbReference type="EMBL" id="JADYXP020000006">
    <property type="protein sequence ID" value="KAL0122548.1"/>
    <property type="molecule type" value="Genomic_DNA"/>
</dbReference>
<protein>
    <recommendedName>
        <fullName evidence="3">Secreted protein</fullName>
    </recommendedName>
</protein>